<feature type="transmembrane region" description="Helical" evidence="1">
    <location>
        <begin position="5"/>
        <end position="25"/>
    </location>
</feature>
<proteinExistence type="predicted"/>
<name>A0A060UQ23_9PROT</name>
<keyword evidence="1" id="KW-1133">Transmembrane helix</keyword>
<dbReference type="AlphaFoldDB" id="A0A060UQ23"/>
<reference evidence="2" key="1">
    <citation type="submission" date="2014-03" db="EMBL/GenBank/DDBJ databases">
        <authorList>
            <person name="Genoscope - CEA"/>
        </authorList>
    </citation>
    <scope>NUCLEOTIDE SEQUENCE [LARGE SCALE GENOMIC DNA]</scope>
    <source>
        <strain evidence="2">CF27</strain>
    </source>
</reference>
<gene>
    <name evidence="3" type="ORF">AFERRI_10436</name>
    <name evidence="2" type="ORF">AFERRI_400157</name>
</gene>
<evidence type="ECO:0000256" key="1">
    <source>
        <dbReference type="SAM" id="Phobius"/>
    </source>
</evidence>
<feature type="transmembrane region" description="Helical" evidence="1">
    <location>
        <begin position="31"/>
        <end position="55"/>
    </location>
</feature>
<protein>
    <submittedName>
        <fullName evidence="2">Uncharacterized protein</fullName>
    </submittedName>
</protein>
<organism evidence="2">
    <name type="scientific">Acidithiobacillus ferrivorans</name>
    <dbReference type="NCBI Taxonomy" id="160808"/>
    <lineage>
        <taxon>Bacteria</taxon>
        <taxon>Pseudomonadati</taxon>
        <taxon>Pseudomonadota</taxon>
        <taxon>Acidithiobacillia</taxon>
        <taxon>Acidithiobacillales</taxon>
        <taxon>Acidithiobacillaceae</taxon>
        <taxon>Acidithiobacillus</taxon>
    </lineage>
</organism>
<dbReference type="RefSeq" id="WP_035192875.1">
    <property type="nucleotide sequence ID" value="NZ_CCCS020000035.1"/>
</dbReference>
<dbReference type="EMBL" id="CCCS020000035">
    <property type="protein sequence ID" value="CDQ10376.1"/>
    <property type="molecule type" value="Genomic_DNA"/>
</dbReference>
<dbReference type="Proteomes" id="UP000193925">
    <property type="component" value="Chromosome AFERRI"/>
</dbReference>
<evidence type="ECO:0000313" key="4">
    <source>
        <dbReference type="Proteomes" id="UP000193925"/>
    </source>
</evidence>
<evidence type="ECO:0000313" key="2">
    <source>
        <dbReference type="EMBL" id="CDQ10376.1"/>
    </source>
</evidence>
<accession>A0A060UQ23</accession>
<keyword evidence="1" id="KW-0472">Membrane</keyword>
<sequence>MPNNIFSGVATVFVNAFATFLSYALPLLAVAILGLLVAIAAVNFLFGLFGFKLGISEKFRENLRRKLKQNKKPFPFAIKARQRDTGKKADVKSPWADPGLSVFTESELFDAESIDGDLNYFEFADYSGKVESFSEEDFVRHANAVDVNWSNMFSQYKSLDGLISAKNLDDRAKGELFTHAARLIKLKKDAINENIAEWSKQYGDGMPSHPVQFVA</sequence>
<keyword evidence="4" id="KW-1185">Reference proteome</keyword>
<reference evidence="2" key="2">
    <citation type="submission" date="2014-07" db="EMBL/GenBank/DDBJ databases">
        <title>Initial genome analysis of the psychrotolerant acidophile Acidithiobacillus ferrivorans CF27: insights into iron and sulfur oxidation pathways and into biofilm formation.</title>
        <authorList>
            <person name="Talla E."/>
            <person name="Hedrich S."/>
            <person name="Mangenot S."/>
            <person name="Ji B."/>
            <person name="Johnson D.B."/>
            <person name="Barbe V."/>
            <person name="Bonnefoy V."/>
        </authorList>
    </citation>
    <scope>NUCLEOTIDE SEQUENCE [LARGE SCALE GENOMIC DNA]</scope>
    <source>
        <strain evidence="2">CF27</strain>
    </source>
</reference>
<evidence type="ECO:0000313" key="3">
    <source>
        <dbReference type="EMBL" id="SMH64403.1"/>
    </source>
</evidence>
<reference evidence="3 4" key="3">
    <citation type="submission" date="2017-03" db="EMBL/GenBank/DDBJ databases">
        <authorList>
            <person name="Regsiter A."/>
            <person name="William W."/>
        </authorList>
    </citation>
    <scope>NUCLEOTIDE SEQUENCE [LARGE SCALE GENOMIC DNA]</scope>
    <source>
        <strain evidence="3">PRJEB5721</strain>
    </source>
</reference>
<dbReference type="EMBL" id="LT841305">
    <property type="protein sequence ID" value="SMH64403.1"/>
    <property type="molecule type" value="Genomic_DNA"/>
</dbReference>
<keyword evidence="1" id="KW-0812">Transmembrane</keyword>